<evidence type="ECO:0000313" key="9">
    <source>
        <dbReference type="EMBL" id="KAH0570645.1"/>
    </source>
</evidence>
<evidence type="ECO:0000256" key="5">
    <source>
        <dbReference type="ARBA" id="ARBA00022840"/>
    </source>
</evidence>
<dbReference type="InterPro" id="IPR000719">
    <property type="entry name" value="Prot_kinase_dom"/>
</dbReference>
<dbReference type="SMART" id="SM00220">
    <property type="entry name" value="S_TKc"/>
    <property type="match status" value="1"/>
</dbReference>
<dbReference type="GO" id="GO:0004712">
    <property type="term" value="F:protein serine/threonine/tyrosine kinase activity"/>
    <property type="evidence" value="ECO:0007669"/>
    <property type="project" value="TreeGrafter"/>
</dbReference>
<dbReference type="GO" id="GO:0007094">
    <property type="term" value="P:mitotic spindle assembly checkpoint signaling"/>
    <property type="evidence" value="ECO:0007669"/>
    <property type="project" value="TreeGrafter"/>
</dbReference>
<dbReference type="Gene3D" id="3.30.200.20">
    <property type="entry name" value="Phosphorylase Kinase, domain 1"/>
    <property type="match status" value="1"/>
</dbReference>
<keyword evidence="3 6" id="KW-0547">Nucleotide-binding</keyword>
<dbReference type="Proteomes" id="UP000018208">
    <property type="component" value="Unassembled WGS sequence"/>
</dbReference>
<accession>V6LS05</accession>
<dbReference type="InterPro" id="IPR008271">
    <property type="entry name" value="Ser/Thr_kinase_AS"/>
</dbReference>
<dbReference type="GO" id="GO:0034501">
    <property type="term" value="P:protein localization to kinetochore"/>
    <property type="evidence" value="ECO:0007669"/>
    <property type="project" value="TreeGrafter"/>
</dbReference>
<evidence type="ECO:0000256" key="6">
    <source>
        <dbReference type="PROSITE-ProRule" id="PRU10141"/>
    </source>
</evidence>
<keyword evidence="1" id="KW-0723">Serine/threonine-protein kinase</keyword>
<evidence type="ECO:0000313" key="8">
    <source>
        <dbReference type="EMBL" id="EST47442.1"/>
    </source>
</evidence>
<dbReference type="Pfam" id="PF00069">
    <property type="entry name" value="Pkinase"/>
    <property type="match status" value="1"/>
</dbReference>
<evidence type="ECO:0000256" key="2">
    <source>
        <dbReference type="ARBA" id="ARBA00022679"/>
    </source>
</evidence>
<reference evidence="8 9" key="1">
    <citation type="journal article" date="2014" name="PLoS Genet.">
        <title>The Genome of Spironucleus salmonicida Highlights a Fish Pathogen Adapted to Fluctuating Environments.</title>
        <authorList>
            <person name="Xu F."/>
            <person name="Jerlstrom-Hultqvist J."/>
            <person name="Einarsson E."/>
            <person name="Astvaldsson A."/>
            <person name="Svard S.G."/>
            <person name="Andersson J.O."/>
        </authorList>
    </citation>
    <scope>NUCLEOTIDE SEQUENCE</scope>
    <source>
        <strain evidence="9">ATCC 50377</strain>
    </source>
</reference>
<dbReference type="GO" id="GO:0000776">
    <property type="term" value="C:kinetochore"/>
    <property type="evidence" value="ECO:0007669"/>
    <property type="project" value="TreeGrafter"/>
</dbReference>
<dbReference type="AlphaFoldDB" id="V6LS05"/>
<dbReference type="PROSITE" id="PS00107">
    <property type="entry name" value="PROTEIN_KINASE_ATP"/>
    <property type="match status" value="1"/>
</dbReference>
<feature type="domain" description="Protein kinase" evidence="7">
    <location>
        <begin position="268"/>
        <end position="534"/>
    </location>
</feature>
<dbReference type="InterPro" id="IPR011009">
    <property type="entry name" value="Kinase-like_dom_sf"/>
</dbReference>
<evidence type="ECO:0000256" key="1">
    <source>
        <dbReference type="ARBA" id="ARBA00022527"/>
    </source>
</evidence>
<dbReference type="PROSITE" id="PS00108">
    <property type="entry name" value="PROTEIN_KINASE_ST"/>
    <property type="match status" value="1"/>
</dbReference>
<proteinExistence type="predicted"/>
<dbReference type="InterPro" id="IPR017441">
    <property type="entry name" value="Protein_kinase_ATP_BS"/>
</dbReference>
<evidence type="ECO:0000313" key="10">
    <source>
        <dbReference type="Proteomes" id="UP000018208"/>
    </source>
</evidence>
<keyword evidence="5 6" id="KW-0067">ATP-binding</keyword>
<keyword evidence="2" id="KW-0808">Transferase</keyword>
<reference evidence="9" key="2">
    <citation type="submission" date="2020-12" db="EMBL/GenBank/DDBJ databases">
        <title>New Spironucleus salmonicida genome in near-complete chromosomes.</title>
        <authorList>
            <person name="Xu F."/>
            <person name="Kurt Z."/>
            <person name="Jimenez-Gonzalez A."/>
            <person name="Astvaldsson A."/>
            <person name="Andersson J.O."/>
            <person name="Svard S.G."/>
        </authorList>
    </citation>
    <scope>NUCLEOTIDE SEQUENCE</scope>
    <source>
        <strain evidence="9">ATCC 50377</strain>
    </source>
</reference>
<dbReference type="SUPFAM" id="SSF56112">
    <property type="entry name" value="Protein kinase-like (PK-like)"/>
    <property type="match status" value="1"/>
</dbReference>
<dbReference type="VEuPathDB" id="GiardiaDB:SS50377_26931"/>
<keyword evidence="4 8" id="KW-0418">Kinase</keyword>
<dbReference type="OrthoDB" id="20524at2759"/>
<dbReference type="GO" id="GO:0033316">
    <property type="term" value="P:meiotic spindle assembly checkpoint signaling"/>
    <property type="evidence" value="ECO:0007669"/>
    <property type="project" value="TreeGrafter"/>
</dbReference>
<dbReference type="Gene3D" id="1.10.510.10">
    <property type="entry name" value="Transferase(Phosphotransferase) domain 1"/>
    <property type="match status" value="1"/>
</dbReference>
<dbReference type="PROSITE" id="PS50011">
    <property type="entry name" value="PROTEIN_KINASE_DOM"/>
    <property type="match status" value="1"/>
</dbReference>
<evidence type="ECO:0000256" key="4">
    <source>
        <dbReference type="ARBA" id="ARBA00022777"/>
    </source>
</evidence>
<evidence type="ECO:0000259" key="7">
    <source>
        <dbReference type="PROSITE" id="PS50011"/>
    </source>
</evidence>
<evidence type="ECO:0000256" key="3">
    <source>
        <dbReference type="ARBA" id="ARBA00022741"/>
    </source>
</evidence>
<dbReference type="GO" id="GO:0004674">
    <property type="term" value="F:protein serine/threonine kinase activity"/>
    <property type="evidence" value="ECO:0007669"/>
    <property type="project" value="UniProtKB-KW"/>
</dbReference>
<keyword evidence="10" id="KW-1185">Reference proteome</keyword>
<dbReference type="PANTHER" id="PTHR22974:SF21">
    <property type="entry name" value="DUAL SPECIFICITY PROTEIN KINASE TTK"/>
    <property type="match status" value="1"/>
</dbReference>
<dbReference type="GO" id="GO:0005634">
    <property type="term" value="C:nucleus"/>
    <property type="evidence" value="ECO:0007669"/>
    <property type="project" value="TreeGrafter"/>
</dbReference>
<feature type="binding site" evidence="6">
    <location>
        <position position="296"/>
    </location>
    <ligand>
        <name>ATP</name>
        <dbReference type="ChEBI" id="CHEBI:30616"/>
    </ligand>
</feature>
<dbReference type="EMBL" id="KI546040">
    <property type="protein sequence ID" value="EST47442.1"/>
    <property type="molecule type" value="Genomic_DNA"/>
</dbReference>
<dbReference type="PANTHER" id="PTHR22974">
    <property type="entry name" value="MIXED LINEAGE PROTEIN KINASE"/>
    <property type="match status" value="1"/>
</dbReference>
<gene>
    <name evidence="8" type="ORF">SS50377_12428</name>
    <name evidence="9" type="ORF">SS50377_26931</name>
</gene>
<protein>
    <submittedName>
        <fullName evidence="8">Kinase, TTK</fullName>
    </submittedName>
</protein>
<organism evidence="8">
    <name type="scientific">Spironucleus salmonicida</name>
    <dbReference type="NCBI Taxonomy" id="348837"/>
    <lineage>
        <taxon>Eukaryota</taxon>
        <taxon>Metamonada</taxon>
        <taxon>Diplomonadida</taxon>
        <taxon>Hexamitidae</taxon>
        <taxon>Hexamitinae</taxon>
        <taxon>Spironucleus</taxon>
    </lineage>
</organism>
<dbReference type="GO" id="GO:0005524">
    <property type="term" value="F:ATP binding"/>
    <property type="evidence" value="ECO:0007669"/>
    <property type="project" value="UniProtKB-UniRule"/>
</dbReference>
<dbReference type="GO" id="GO:0007059">
    <property type="term" value="P:chromosome segregation"/>
    <property type="evidence" value="ECO:0007669"/>
    <property type="project" value="TreeGrafter"/>
</dbReference>
<sequence>MEEMYYQYPIQQQVTKILLILMDEKKKKFQSIFSRDRPRAIYRESDEYRTEEPPSKISFSDAIETQPLQSLQDKLSTLTQEWKPNITLITAQFQPPASPLAKTKTQQFEKATSEENSPVSISAQTAFHNVPDKKHEQSQYIKTIKSPLIQQIVEHQSTINSLKQAQVFTTQYQQQPYQQIIQKHQVLQSQPAINIFQQNYQPSSIQQPLQPQQPIQSLQQYQFSQVNQNQIQQKPSQSQQQQQFIQNQQQKQQTVSKSKVFNVNGIKYIGLRPLGSGGSATVYQTMTPDLQQFALKVIDLKDENDELCGKKAIISEIQILEKLKGKGITLDIQQYQFTETQGYIVLQLGDIDLRTYLKQNIRLSKAKVLSLVEDMAETTMQMHQCGFIHGDLKPHNYMFYQAKLVLIDFGISKEMQSQQTTVIRDSLSGTPKYMAPEVIRSQYGIKGARIHRASDVWSIGCILYEMACGRSPFDQLLKQTKTPLVFIQRLKDGDFTIDFSCIQDTLLKNLAIQMLSIDDNSRISLEEVLKILRN</sequence>
<name>V6LS05_9EUKA</name>
<dbReference type="EMBL" id="AUWU02000007">
    <property type="protein sequence ID" value="KAH0570645.1"/>
    <property type="molecule type" value="Genomic_DNA"/>
</dbReference>